<name>A0A9P5NW06_GYMJU</name>
<dbReference type="GO" id="GO:0004222">
    <property type="term" value="F:metalloendopeptidase activity"/>
    <property type="evidence" value="ECO:0007669"/>
    <property type="project" value="InterPro"/>
</dbReference>
<gene>
    <name evidence="3" type="ORF">CPB84DRAFT_1843643</name>
</gene>
<organism evidence="3 4">
    <name type="scientific">Gymnopilus junonius</name>
    <name type="common">Spectacular rustgill mushroom</name>
    <name type="synonym">Gymnopilus spectabilis subsp. junonius</name>
    <dbReference type="NCBI Taxonomy" id="109634"/>
    <lineage>
        <taxon>Eukaryota</taxon>
        <taxon>Fungi</taxon>
        <taxon>Dikarya</taxon>
        <taxon>Basidiomycota</taxon>
        <taxon>Agaricomycotina</taxon>
        <taxon>Agaricomycetes</taxon>
        <taxon>Agaricomycetidae</taxon>
        <taxon>Agaricales</taxon>
        <taxon>Agaricineae</taxon>
        <taxon>Hymenogastraceae</taxon>
        <taxon>Gymnopilus</taxon>
    </lineage>
</organism>
<feature type="domain" description="Peptidase metallopeptidase" evidence="2">
    <location>
        <begin position="103"/>
        <end position="231"/>
    </location>
</feature>
<dbReference type="AlphaFoldDB" id="A0A9P5NW06"/>
<dbReference type="SUPFAM" id="SSF55486">
    <property type="entry name" value="Metalloproteases ('zincins'), catalytic domain"/>
    <property type="match status" value="1"/>
</dbReference>
<evidence type="ECO:0000256" key="1">
    <source>
        <dbReference type="SAM" id="SignalP"/>
    </source>
</evidence>
<accession>A0A9P5NW06</accession>
<keyword evidence="4" id="KW-1185">Reference proteome</keyword>
<dbReference type="PANTHER" id="PTHR10127:SF850">
    <property type="entry name" value="METALLOENDOPEPTIDASE"/>
    <property type="match status" value="1"/>
</dbReference>
<dbReference type="PANTHER" id="PTHR10127">
    <property type="entry name" value="DISCOIDIN, CUB, EGF, LAMININ , AND ZINC METALLOPROTEASE DOMAIN CONTAINING"/>
    <property type="match status" value="1"/>
</dbReference>
<dbReference type="Pfam" id="PF01400">
    <property type="entry name" value="Astacin"/>
    <property type="match status" value="1"/>
</dbReference>
<dbReference type="Gene3D" id="3.40.390.10">
    <property type="entry name" value="Collagenase (Catalytic Domain)"/>
    <property type="match status" value="1"/>
</dbReference>
<dbReference type="InterPro" id="IPR001506">
    <property type="entry name" value="Peptidase_M12A"/>
</dbReference>
<dbReference type="GO" id="GO:0008270">
    <property type="term" value="F:zinc ion binding"/>
    <property type="evidence" value="ECO:0007669"/>
    <property type="project" value="InterPro"/>
</dbReference>
<dbReference type="GO" id="GO:0006508">
    <property type="term" value="P:proteolysis"/>
    <property type="evidence" value="ECO:0007669"/>
    <property type="project" value="InterPro"/>
</dbReference>
<protein>
    <recommendedName>
        <fullName evidence="2">Peptidase metallopeptidase domain-containing protein</fullName>
    </recommendedName>
</protein>
<dbReference type="InterPro" id="IPR024079">
    <property type="entry name" value="MetalloPept_cat_dom_sf"/>
</dbReference>
<evidence type="ECO:0000259" key="2">
    <source>
        <dbReference type="SMART" id="SM00235"/>
    </source>
</evidence>
<dbReference type="SMART" id="SM00235">
    <property type="entry name" value="ZnMc"/>
    <property type="match status" value="1"/>
</dbReference>
<comment type="caution">
    <text evidence="3">The sequence shown here is derived from an EMBL/GenBank/DDBJ whole genome shotgun (WGS) entry which is preliminary data.</text>
</comment>
<feature type="chain" id="PRO_5040201982" description="Peptidase metallopeptidase domain-containing protein" evidence="1">
    <location>
        <begin position="21"/>
        <end position="263"/>
    </location>
</feature>
<dbReference type="EMBL" id="JADNYJ010000012">
    <property type="protein sequence ID" value="KAF8908188.1"/>
    <property type="molecule type" value="Genomic_DNA"/>
</dbReference>
<proteinExistence type="predicted"/>
<keyword evidence="1" id="KW-0732">Signal</keyword>
<feature type="signal peptide" evidence="1">
    <location>
        <begin position="1"/>
        <end position="20"/>
    </location>
</feature>
<sequence length="263" mass="28509">MIRFIVLLPLLACFLKNAVACTVNSGNTAKSPLFPVGRHTTRLSLQDRFYGSREVSYWVTDNGLAVIDGDVIYGPVETLLGHGLAGHANATNITSRAHSVFAGASTWPSANIVYKFDSASTETLLSATVNGAIAKWKAVAPFLTFTKLRRMQFEHRLFEFSPQYDPPAVMPCQPGTCGIPEATHEFGHLLGLYHEHQRRDRENYVHYNCENLDPTCPTGTTMPAGKTCCDSGIPSGCCSKAGNFNIITSANVDASGHLTLTPS</sequence>
<evidence type="ECO:0000313" key="3">
    <source>
        <dbReference type="EMBL" id="KAF8908188.1"/>
    </source>
</evidence>
<dbReference type="InterPro" id="IPR006026">
    <property type="entry name" value="Peptidase_Metallo"/>
</dbReference>
<dbReference type="Proteomes" id="UP000724874">
    <property type="component" value="Unassembled WGS sequence"/>
</dbReference>
<reference evidence="3" key="1">
    <citation type="submission" date="2020-11" db="EMBL/GenBank/DDBJ databases">
        <authorList>
            <consortium name="DOE Joint Genome Institute"/>
            <person name="Ahrendt S."/>
            <person name="Riley R."/>
            <person name="Andreopoulos W."/>
            <person name="LaButti K."/>
            <person name="Pangilinan J."/>
            <person name="Ruiz-duenas F.J."/>
            <person name="Barrasa J.M."/>
            <person name="Sanchez-Garcia M."/>
            <person name="Camarero S."/>
            <person name="Miyauchi S."/>
            <person name="Serrano A."/>
            <person name="Linde D."/>
            <person name="Babiker R."/>
            <person name="Drula E."/>
            <person name="Ayuso-Fernandez I."/>
            <person name="Pacheco R."/>
            <person name="Padilla G."/>
            <person name="Ferreira P."/>
            <person name="Barriuso J."/>
            <person name="Kellner H."/>
            <person name="Castanera R."/>
            <person name="Alfaro M."/>
            <person name="Ramirez L."/>
            <person name="Pisabarro A.G."/>
            <person name="Kuo A."/>
            <person name="Tritt A."/>
            <person name="Lipzen A."/>
            <person name="He G."/>
            <person name="Yan M."/>
            <person name="Ng V."/>
            <person name="Cullen D."/>
            <person name="Martin F."/>
            <person name="Rosso M.-N."/>
            <person name="Henrissat B."/>
            <person name="Hibbett D."/>
            <person name="Martinez A.T."/>
            <person name="Grigoriev I.V."/>
        </authorList>
    </citation>
    <scope>NUCLEOTIDE SEQUENCE</scope>
    <source>
        <strain evidence="3">AH 44721</strain>
    </source>
</reference>
<dbReference type="OrthoDB" id="5945790at2759"/>
<evidence type="ECO:0000313" key="4">
    <source>
        <dbReference type="Proteomes" id="UP000724874"/>
    </source>
</evidence>